<keyword evidence="1" id="KW-0433">Leucine-rich repeat</keyword>
<dbReference type="InterPro" id="IPR041118">
    <property type="entry name" value="Rx_N"/>
</dbReference>
<evidence type="ECO:0000259" key="8">
    <source>
        <dbReference type="Pfam" id="PF23247"/>
    </source>
</evidence>
<dbReference type="GO" id="GO:0051707">
    <property type="term" value="P:response to other organism"/>
    <property type="evidence" value="ECO:0007669"/>
    <property type="project" value="UniProtKB-ARBA"/>
</dbReference>
<dbReference type="EMBL" id="JBCNJP010000003">
    <property type="protein sequence ID" value="KAK9079616.1"/>
    <property type="molecule type" value="Genomic_DNA"/>
</dbReference>
<organism evidence="10 11">
    <name type="scientific">Deinandra increscens subsp. villosa</name>
    <dbReference type="NCBI Taxonomy" id="3103831"/>
    <lineage>
        <taxon>Eukaryota</taxon>
        <taxon>Viridiplantae</taxon>
        <taxon>Streptophyta</taxon>
        <taxon>Embryophyta</taxon>
        <taxon>Tracheophyta</taxon>
        <taxon>Spermatophyta</taxon>
        <taxon>Magnoliopsida</taxon>
        <taxon>eudicotyledons</taxon>
        <taxon>Gunneridae</taxon>
        <taxon>Pentapetalae</taxon>
        <taxon>asterids</taxon>
        <taxon>campanulids</taxon>
        <taxon>Asterales</taxon>
        <taxon>Asteraceae</taxon>
        <taxon>Asteroideae</taxon>
        <taxon>Heliantheae alliance</taxon>
        <taxon>Madieae</taxon>
        <taxon>Madiinae</taxon>
        <taxon>Deinandra</taxon>
    </lineage>
</organism>
<evidence type="ECO:0000259" key="7">
    <source>
        <dbReference type="Pfam" id="PF18052"/>
    </source>
</evidence>
<dbReference type="Pfam" id="PF00931">
    <property type="entry name" value="NB-ARC"/>
    <property type="match status" value="1"/>
</dbReference>
<evidence type="ECO:0000313" key="11">
    <source>
        <dbReference type="Proteomes" id="UP001408789"/>
    </source>
</evidence>
<keyword evidence="3" id="KW-0547">Nucleotide-binding</keyword>
<dbReference type="SUPFAM" id="SSF52047">
    <property type="entry name" value="RNI-like"/>
    <property type="match status" value="1"/>
</dbReference>
<evidence type="ECO:0000259" key="9">
    <source>
        <dbReference type="Pfam" id="PF25019"/>
    </source>
</evidence>
<dbReference type="Proteomes" id="UP001408789">
    <property type="component" value="Unassembled WGS sequence"/>
</dbReference>
<feature type="domain" description="R13L1/DRL21-like LRR repeat region" evidence="9">
    <location>
        <begin position="268"/>
        <end position="395"/>
    </location>
</feature>
<dbReference type="InterPro" id="IPR027417">
    <property type="entry name" value="P-loop_NTPase"/>
</dbReference>
<dbReference type="PANTHER" id="PTHR36766:SF64">
    <property type="entry name" value="OS12G0206100 PROTEIN"/>
    <property type="match status" value="1"/>
</dbReference>
<dbReference type="GO" id="GO:0043531">
    <property type="term" value="F:ADP binding"/>
    <property type="evidence" value="ECO:0007669"/>
    <property type="project" value="InterPro"/>
</dbReference>
<feature type="domain" description="Disease resistance N-terminal" evidence="7">
    <location>
        <begin position="11"/>
        <end position="96"/>
    </location>
</feature>
<feature type="domain" description="NB-ARC" evidence="6">
    <location>
        <begin position="107"/>
        <end position="197"/>
    </location>
</feature>
<evidence type="ECO:0000256" key="3">
    <source>
        <dbReference type="ARBA" id="ARBA00022741"/>
    </source>
</evidence>
<dbReference type="InterPro" id="IPR056789">
    <property type="entry name" value="LRR_R13L1-DRL21"/>
</dbReference>
<proteinExistence type="predicted"/>
<sequence>MAAETIAIELVNVLFQKLADEAFKRISRSQGIHKELKELGSTLSRIQDLLNDASQKEVNDKSVKNWLNGLQHLAYDIDDLLDDMATEAMHRELTPESGSTTSKSMTRENIELKDLNQLQMALTQQFKDKRFLLVVDDVWNESYDDWENLVRPFHSGAPGSRIIMTTRKEHLLIKLGFGHLDHLRSLSAEGALSLFALHALGVDNFDSHITLKPYGEELPKSFLKLKKLRHFDIRNTPLLEKLPLGIVELKNLQTLTRVIIEGGDGFAITELKDLKKLHGKVSIEGLHKVQNAMHARVADLSTKKITELELKWVDLFDGSRMGTLEKEVLDELKPNSARLKKLAIVLYGGVEYSNWVGDPTFHQLVKVSIHDCRKCTSLPPLGQLCSLKELSVRGMDEVKSIGLELAGSAVDAFASLETLSFEYMWGWEVWSTKNKVMFPCLQKLQIKHCPNLVNISLKALPSLRVLEITECGGGGVLRSVVETASLITHLDIRSLWGLTDTEWRGVMGCLRTVEEVTISQCNEIRYLWESETEASKFLVNLKKLTIMQCDNLVSLGHKKEDDNFGSNLLSSLMTLSVSHCESMKHVWCPNSNSIENLEIFSCDNMERVFFPATTGGRGGGQKLKSLFIYGCSVEKFNTTSMRMLESVYISGYRNLKSINELSNFIHITELCLYSCSSMESFPDLQLSNLTSLKSLHIVKCPSIDASFPRGLWPPKLASLRIGALKKSILEWGHQNFPTSLVDLALYGESDVGNFRALSHLLPLSLTALRIYEFDEVESLSLGLQHLTSLEHLEIWKCPKMKHLPETLLPSLLSLRICECQSLKERCDGRASHYWPLISHIPRIEITDWSKDASPS</sequence>
<evidence type="ECO:0000256" key="4">
    <source>
        <dbReference type="ARBA" id="ARBA00022821"/>
    </source>
</evidence>
<dbReference type="Pfam" id="PF25019">
    <property type="entry name" value="LRR_R13L1-DRL21"/>
    <property type="match status" value="1"/>
</dbReference>
<evidence type="ECO:0000256" key="1">
    <source>
        <dbReference type="ARBA" id="ARBA00022614"/>
    </source>
</evidence>
<dbReference type="SUPFAM" id="SSF52058">
    <property type="entry name" value="L domain-like"/>
    <property type="match status" value="1"/>
</dbReference>
<dbReference type="Pfam" id="PF23247">
    <property type="entry name" value="LRR_RPS2"/>
    <property type="match status" value="1"/>
</dbReference>
<keyword evidence="11" id="KW-1185">Reference proteome</keyword>
<dbReference type="Gene3D" id="1.20.5.4130">
    <property type="match status" value="1"/>
</dbReference>
<dbReference type="Gene3D" id="3.80.10.10">
    <property type="entry name" value="Ribonuclease Inhibitor"/>
    <property type="match status" value="2"/>
</dbReference>
<name>A0AAP0DR20_9ASTR</name>
<protein>
    <submittedName>
        <fullName evidence="10">Uncharacterized protein</fullName>
    </submittedName>
</protein>
<dbReference type="AlphaFoldDB" id="A0AAP0DR20"/>
<dbReference type="GO" id="GO:0005524">
    <property type="term" value="F:ATP binding"/>
    <property type="evidence" value="ECO:0007669"/>
    <property type="project" value="UniProtKB-KW"/>
</dbReference>
<evidence type="ECO:0000256" key="2">
    <source>
        <dbReference type="ARBA" id="ARBA00022737"/>
    </source>
</evidence>
<feature type="domain" description="Disease resistance protein At4g27190-like leucine-rich repeats" evidence="8">
    <location>
        <begin position="508"/>
        <end position="613"/>
    </location>
</feature>
<gene>
    <name evidence="10" type="ORF">SSX86_001289</name>
</gene>
<dbReference type="PANTHER" id="PTHR36766">
    <property type="entry name" value="PLANT BROAD-SPECTRUM MILDEW RESISTANCE PROTEIN RPW8"/>
    <property type="match status" value="1"/>
</dbReference>
<reference evidence="10 11" key="1">
    <citation type="submission" date="2024-04" db="EMBL/GenBank/DDBJ databases">
        <title>The reference genome of an endangered Asteraceae, Deinandra increscens subsp. villosa, native to the Central Coast of California.</title>
        <authorList>
            <person name="Guilliams M."/>
            <person name="Hasenstab-Lehman K."/>
            <person name="Meyer R."/>
            <person name="Mcevoy S."/>
        </authorList>
    </citation>
    <scope>NUCLEOTIDE SEQUENCE [LARGE SCALE GENOMIC DNA]</scope>
    <source>
        <tissue evidence="10">Leaf</tissue>
    </source>
</reference>
<dbReference type="InterPro" id="IPR002182">
    <property type="entry name" value="NB-ARC"/>
</dbReference>
<dbReference type="Pfam" id="PF18052">
    <property type="entry name" value="Rx_N"/>
    <property type="match status" value="1"/>
</dbReference>
<dbReference type="GO" id="GO:0006952">
    <property type="term" value="P:defense response"/>
    <property type="evidence" value="ECO:0007669"/>
    <property type="project" value="UniProtKB-KW"/>
</dbReference>
<evidence type="ECO:0000256" key="5">
    <source>
        <dbReference type="ARBA" id="ARBA00022840"/>
    </source>
</evidence>
<accession>A0AAP0DR20</accession>
<dbReference type="SUPFAM" id="SSF52540">
    <property type="entry name" value="P-loop containing nucleoside triphosphate hydrolases"/>
    <property type="match status" value="1"/>
</dbReference>
<keyword evidence="5" id="KW-0067">ATP-binding</keyword>
<keyword evidence="2" id="KW-0677">Repeat</keyword>
<dbReference type="InterPro" id="IPR057135">
    <property type="entry name" value="At4g27190-like_LRR"/>
</dbReference>
<keyword evidence="4" id="KW-0611">Plant defense</keyword>
<dbReference type="InterPro" id="IPR032675">
    <property type="entry name" value="LRR_dom_sf"/>
</dbReference>
<comment type="caution">
    <text evidence="10">The sequence shown here is derived from an EMBL/GenBank/DDBJ whole genome shotgun (WGS) entry which is preliminary data.</text>
</comment>
<evidence type="ECO:0000259" key="6">
    <source>
        <dbReference type="Pfam" id="PF00931"/>
    </source>
</evidence>
<evidence type="ECO:0000313" key="10">
    <source>
        <dbReference type="EMBL" id="KAK9079616.1"/>
    </source>
</evidence>